<evidence type="ECO:0000256" key="1">
    <source>
        <dbReference type="ARBA" id="ARBA00018672"/>
    </source>
</evidence>
<sequence>MLKVIIADDEEKVCQLLTHLVNWNDMGMEIVAVINDGKKAYDAICNLKPDIVVTDIRMPNYDGIDLIRMTKELLPETYFIIISGYSQFEYAKSAIQYGVENYLLKPIKSKELVNTLTKIIEKHALKLSDSLEKNELKIMLHTSEEKVKKNLLAELLVDPESKITGIGIKELNREFCCHFETGYYTILIIKPFMEPEDKSKEVLSLLLTKILCTAKEKLEVCCEEVVTMAWEGQVLCLINTEDPTLTAVKKQLNKIRIEISNLQDIFSNVKIVIGIGQVADSLSNMHQILQQAQTAVMDRLIRNGECIIEFKENSQSGKEVFDVIDTQVRNRILSYFEVLDIDGILSELTELWKVLEETKDSQFIYQYYNEIVSLLLYGVKNYMSPYQFPDLTWYQKKFNSFLTVPDIFQWLKQHISDEFDKFTAEKRIQDSKPMRQAKQYINENYNKEITLENVSSLTGFNPAYFSALFKKETGENFMEYIMKVRIQNAKYLLIQTNKDIGDIAADVGYTDLKYFSKLFKKKTGLNPSEFRKLYG</sequence>
<feature type="modified residue" description="4-aspartylphosphate" evidence="6">
    <location>
        <position position="55"/>
    </location>
</feature>
<evidence type="ECO:0000313" key="9">
    <source>
        <dbReference type="EMBL" id="PPK74524.1"/>
    </source>
</evidence>
<dbReference type="InterPro" id="IPR020449">
    <property type="entry name" value="Tscrpt_reg_AraC-type_HTH"/>
</dbReference>
<comment type="caution">
    <text evidence="9">The sequence shown here is derived from an EMBL/GenBank/DDBJ whole genome shotgun (WGS) entry which is preliminary data.</text>
</comment>
<dbReference type="SUPFAM" id="SSF46689">
    <property type="entry name" value="Homeodomain-like"/>
    <property type="match status" value="2"/>
</dbReference>
<gene>
    <name evidence="9" type="ORF">BXY41_12410</name>
</gene>
<proteinExistence type="predicted"/>
<dbReference type="Gene3D" id="1.10.10.60">
    <property type="entry name" value="Homeodomain-like"/>
    <property type="match status" value="2"/>
</dbReference>
<dbReference type="PRINTS" id="PR00032">
    <property type="entry name" value="HTHARAC"/>
</dbReference>
<dbReference type="PROSITE" id="PS00041">
    <property type="entry name" value="HTH_ARAC_FAMILY_1"/>
    <property type="match status" value="1"/>
</dbReference>
<dbReference type="GO" id="GO:0000160">
    <property type="term" value="P:phosphorelay signal transduction system"/>
    <property type="evidence" value="ECO:0007669"/>
    <property type="project" value="InterPro"/>
</dbReference>
<comment type="function">
    <text evidence="5">May play the central regulatory role in sporulation. It may be an element of the effector pathway responsible for the activation of sporulation genes in response to nutritional stress. Spo0A may act in concert with spo0H (a sigma factor) to control the expression of some genes that are critical to the sporulation process.</text>
</comment>
<evidence type="ECO:0000256" key="2">
    <source>
        <dbReference type="ARBA" id="ARBA00023015"/>
    </source>
</evidence>
<dbReference type="PANTHER" id="PTHR43280">
    <property type="entry name" value="ARAC-FAMILY TRANSCRIPTIONAL REGULATOR"/>
    <property type="match status" value="1"/>
</dbReference>
<dbReference type="PANTHER" id="PTHR43280:SF28">
    <property type="entry name" value="HTH-TYPE TRANSCRIPTIONAL ACTIVATOR RHAS"/>
    <property type="match status" value="1"/>
</dbReference>
<dbReference type="PROSITE" id="PS50110">
    <property type="entry name" value="RESPONSE_REGULATORY"/>
    <property type="match status" value="1"/>
</dbReference>
<dbReference type="RefSeq" id="WP_170072613.1">
    <property type="nucleotide sequence ID" value="NZ_PTJA01000024.1"/>
</dbReference>
<evidence type="ECO:0000259" key="7">
    <source>
        <dbReference type="PROSITE" id="PS01124"/>
    </source>
</evidence>
<dbReference type="SUPFAM" id="SSF52172">
    <property type="entry name" value="CheY-like"/>
    <property type="match status" value="1"/>
</dbReference>
<feature type="domain" description="Response regulatory" evidence="8">
    <location>
        <begin position="3"/>
        <end position="120"/>
    </location>
</feature>
<keyword evidence="4" id="KW-0804">Transcription</keyword>
<dbReference type="InterPro" id="IPR018060">
    <property type="entry name" value="HTH_AraC"/>
</dbReference>
<dbReference type="PROSITE" id="PS01124">
    <property type="entry name" value="HTH_ARAC_FAMILY_2"/>
    <property type="match status" value="1"/>
</dbReference>
<dbReference type="InterPro" id="IPR011006">
    <property type="entry name" value="CheY-like_superfamily"/>
</dbReference>
<evidence type="ECO:0000256" key="6">
    <source>
        <dbReference type="PROSITE-ProRule" id="PRU00169"/>
    </source>
</evidence>
<dbReference type="InterPro" id="IPR009057">
    <property type="entry name" value="Homeodomain-like_sf"/>
</dbReference>
<dbReference type="InterPro" id="IPR001789">
    <property type="entry name" value="Sig_transdc_resp-reg_receiver"/>
</dbReference>
<dbReference type="InterPro" id="IPR018062">
    <property type="entry name" value="HTH_AraC-typ_CS"/>
</dbReference>
<evidence type="ECO:0000313" key="10">
    <source>
        <dbReference type="Proteomes" id="UP000237749"/>
    </source>
</evidence>
<dbReference type="SMART" id="SM00342">
    <property type="entry name" value="HTH_ARAC"/>
    <property type="match status" value="1"/>
</dbReference>
<evidence type="ECO:0000256" key="3">
    <source>
        <dbReference type="ARBA" id="ARBA00023125"/>
    </source>
</evidence>
<dbReference type="GO" id="GO:0003700">
    <property type="term" value="F:DNA-binding transcription factor activity"/>
    <property type="evidence" value="ECO:0007669"/>
    <property type="project" value="InterPro"/>
</dbReference>
<dbReference type="Pfam" id="PF12833">
    <property type="entry name" value="HTH_18"/>
    <property type="match status" value="1"/>
</dbReference>
<dbReference type="EMBL" id="PTJA01000024">
    <property type="protein sequence ID" value="PPK74524.1"/>
    <property type="molecule type" value="Genomic_DNA"/>
</dbReference>
<evidence type="ECO:0000259" key="8">
    <source>
        <dbReference type="PROSITE" id="PS50110"/>
    </source>
</evidence>
<evidence type="ECO:0000256" key="4">
    <source>
        <dbReference type="ARBA" id="ARBA00023163"/>
    </source>
</evidence>
<feature type="domain" description="HTH araC/xylS-type" evidence="7">
    <location>
        <begin position="435"/>
        <end position="533"/>
    </location>
</feature>
<accession>A0A2S6HAK5</accession>
<dbReference type="GO" id="GO:0043565">
    <property type="term" value="F:sequence-specific DNA binding"/>
    <property type="evidence" value="ECO:0007669"/>
    <property type="project" value="InterPro"/>
</dbReference>
<evidence type="ECO:0000256" key="5">
    <source>
        <dbReference type="ARBA" id="ARBA00024867"/>
    </source>
</evidence>
<name>A0A2S6HAK5_9FIRM</name>
<dbReference type="SMART" id="SM00448">
    <property type="entry name" value="REC"/>
    <property type="match status" value="1"/>
</dbReference>
<keyword evidence="2" id="KW-0805">Transcription regulation</keyword>
<dbReference type="Proteomes" id="UP000237749">
    <property type="component" value="Unassembled WGS sequence"/>
</dbReference>
<keyword evidence="6" id="KW-0597">Phosphoprotein</keyword>
<dbReference type="CDD" id="cd17536">
    <property type="entry name" value="REC_YesN-like"/>
    <property type="match status" value="1"/>
</dbReference>
<keyword evidence="10" id="KW-1185">Reference proteome</keyword>
<organism evidence="9 10">
    <name type="scientific">Lacrimispora xylanisolvens</name>
    <dbReference type="NCBI Taxonomy" id="384636"/>
    <lineage>
        <taxon>Bacteria</taxon>
        <taxon>Bacillati</taxon>
        <taxon>Bacillota</taxon>
        <taxon>Clostridia</taxon>
        <taxon>Lachnospirales</taxon>
        <taxon>Lachnospiraceae</taxon>
        <taxon>Lacrimispora</taxon>
    </lineage>
</organism>
<dbReference type="Pfam" id="PF00072">
    <property type="entry name" value="Response_reg"/>
    <property type="match status" value="1"/>
</dbReference>
<protein>
    <recommendedName>
        <fullName evidence="1">Stage 0 sporulation protein A homolog</fullName>
    </recommendedName>
</protein>
<keyword evidence="3" id="KW-0238">DNA-binding</keyword>
<reference evidence="9 10" key="1">
    <citation type="submission" date="2018-02" db="EMBL/GenBank/DDBJ databases">
        <title>Genomic Encyclopedia of Archaeal and Bacterial Type Strains, Phase II (KMG-II): from individual species to whole genera.</title>
        <authorList>
            <person name="Goeker M."/>
        </authorList>
    </citation>
    <scope>NUCLEOTIDE SEQUENCE [LARGE SCALE GENOMIC DNA]</scope>
    <source>
        <strain evidence="9 10">DSM 3808</strain>
    </source>
</reference>
<dbReference type="AlphaFoldDB" id="A0A2S6HAK5"/>
<dbReference type="Gene3D" id="3.40.50.2300">
    <property type="match status" value="1"/>
</dbReference>